<dbReference type="SUPFAM" id="SSF46785">
    <property type="entry name" value="Winged helix' DNA-binding domain"/>
    <property type="match status" value="1"/>
</dbReference>
<reference evidence="6 7" key="1">
    <citation type="submission" date="2018-12" db="EMBL/GenBank/DDBJ databases">
        <authorList>
            <consortium name="Pathogen Informatics"/>
        </authorList>
    </citation>
    <scope>NUCLEOTIDE SEQUENCE [LARGE SCALE GENOMIC DNA]</scope>
    <source>
        <strain evidence="6 7">NCTC12967</strain>
    </source>
</reference>
<accession>A0A3S4U788</accession>
<proteinExistence type="predicted"/>
<dbReference type="PANTHER" id="PTHR33204">
    <property type="entry name" value="TRANSCRIPTIONAL REGULATOR, MARR FAMILY"/>
    <property type="match status" value="1"/>
</dbReference>
<dbReference type="AlphaFoldDB" id="A0A3S4U788"/>
<evidence type="ECO:0000256" key="1">
    <source>
        <dbReference type="ARBA" id="ARBA00023015"/>
    </source>
</evidence>
<sequence length="119" mass="13145">MLGDRWSLLILRDIVLHDRRSFRDLLTGSEERISAPVLSRRLTDLVAAGFLTKDEVTRGKQGRYSLTEQGMATVPLLIELGRLGARIDPTTAHNAPDLGSDHDGFAERLSALRKAHIGT</sequence>
<name>A0A3S4U788_9ACTN</name>
<evidence type="ECO:0000256" key="2">
    <source>
        <dbReference type="ARBA" id="ARBA00023125"/>
    </source>
</evidence>
<dbReference type="EMBL" id="LR134406">
    <property type="protein sequence ID" value="VEH71070.1"/>
    <property type="molecule type" value="Genomic_DNA"/>
</dbReference>
<feature type="domain" description="HTH hxlR-type" evidence="4">
    <location>
        <begin position="1"/>
        <end position="92"/>
    </location>
</feature>
<dbReference type="PANTHER" id="PTHR33204:SF18">
    <property type="entry name" value="TRANSCRIPTIONAL REGULATORY PROTEIN"/>
    <property type="match status" value="1"/>
</dbReference>
<dbReference type="GO" id="GO:0003677">
    <property type="term" value="F:DNA binding"/>
    <property type="evidence" value="ECO:0007669"/>
    <property type="project" value="UniProtKB-KW"/>
</dbReference>
<protein>
    <submittedName>
        <fullName evidence="5">Helix-turn-helix transcriptional regulator</fullName>
    </submittedName>
    <submittedName>
        <fullName evidence="6">HxlR-like helix-turn-helix</fullName>
    </submittedName>
</protein>
<evidence type="ECO:0000256" key="3">
    <source>
        <dbReference type="ARBA" id="ARBA00023163"/>
    </source>
</evidence>
<evidence type="ECO:0000313" key="7">
    <source>
        <dbReference type="Proteomes" id="UP000273044"/>
    </source>
</evidence>
<dbReference type="Pfam" id="PF01638">
    <property type="entry name" value="HxlR"/>
    <property type="match status" value="1"/>
</dbReference>
<dbReference type="Gene3D" id="1.10.10.10">
    <property type="entry name" value="Winged helix-like DNA-binding domain superfamily/Winged helix DNA-binding domain"/>
    <property type="match status" value="1"/>
</dbReference>
<dbReference type="InterPro" id="IPR002577">
    <property type="entry name" value="HTH_HxlR"/>
</dbReference>
<evidence type="ECO:0000313" key="6">
    <source>
        <dbReference type="EMBL" id="VEH71070.1"/>
    </source>
</evidence>
<dbReference type="Proteomes" id="UP000677180">
    <property type="component" value="Chromosome"/>
</dbReference>
<keyword evidence="3" id="KW-0804">Transcription</keyword>
<keyword evidence="2" id="KW-0238">DNA-binding</keyword>
<keyword evidence="1" id="KW-0805">Transcription regulation</keyword>
<keyword evidence="7" id="KW-1185">Reference proteome</keyword>
<dbReference type="InterPro" id="IPR036390">
    <property type="entry name" value="WH_DNA-bd_sf"/>
</dbReference>
<gene>
    <name evidence="5" type="ORF">J5A53_03640</name>
    <name evidence="6" type="ORF">NCTC12967_02380</name>
</gene>
<evidence type="ECO:0000313" key="5">
    <source>
        <dbReference type="EMBL" id="QUC11800.1"/>
    </source>
</evidence>
<dbReference type="RefSeq" id="WP_211798284.1">
    <property type="nucleotide sequence ID" value="NZ_CAUVFX010000019.1"/>
</dbReference>
<dbReference type="PROSITE" id="PS51118">
    <property type="entry name" value="HTH_HXLR"/>
    <property type="match status" value="1"/>
</dbReference>
<reference evidence="5" key="2">
    <citation type="submission" date="2021-03" db="EMBL/GenBank/DDBJ databases">
        <title>Human Oral Microbial Genomes.</title>
        <authorList>
            <person name="Johnston C.D."/>
            <person name="Chen T."/>
            <person name="Dewhirst F.E."/>
        </authorList>
    </citation>
    <scope>NUCLEOTIDE SEQUENCE</scope>
    <source>
        <strain evidence="5">F0714</strain>
    </source>
</reference>
<organism evidence="6 7">
    <name type="scientific">Arachnia propionica</name>
    <dbReference type="NCBI Taxonomy" id="1750"/>
    <lineage>
        <taxon>Bacteria</taxon>
        <taxon>Bacillati</taxon>
        <taxon>Actinomycetota</taxon>
        <taxon>Actinomycetes</taxon>
        <taxon>Propionibacteriales</taxon>
        <taxon>Propionibacteriaceae</taxon>
        <taxon>Arachnia</taxon>
    </lineage>
</organism>
<evidence type="ECO:0000259" key="4">
    <source>
        <dbReference type="PROSITE" id="PS51118"/>
    </source>
</evidence>
<dbReference type="InterPro" id="IPR036388">
    <property type="entry name" value="WH-like_DNA-bd_sf"/>
</dbReference>
<dbReference type="Proteomes" id="UP000273044">
    <property type="component" value="Chromosome"/>
</dbReference>
<dbReference type="EMBL" id="CP072385">
    <property type="protein sequence ID" value="QUC11800.1"/>
    <property type="molecule type" value="Genomic_DNA"/>
</dbReference>